<feature type="transmembrane region" description="Helical" evidence="1">
    <location>
        <begin position="189"/>
        <end position="210"/>
    </location>
</feature>
<evidence type="ECO:0000313" key="3">
    <source>
        <dbReference type="Proteomes" id="UP000627781"/>
    </source>
</evidence>
<sequence length="214" mass="24567">MLFNLLKKDFILTKKYLIFLLIYAVGMPIVFTLEETQFRGTSTFIFIVMIIEYMMLSTVWSNEEKNKGSILLCTTPYTRSELVKEKYLFLVVVFILNFILYTATALFIPIGMKKLSILEVGIALLISAIVFGIYIPILYKYGLQKTRYIGMIILFATIFGSPKLLSWMSLNHISINFNISNMSMILNSVIYLIALFIGLISMYISMGIYAKKDL</sequence>
<dbReference type="Pfam" id="PF13346">
    <property type="entry name" value="ABC2_membrane_5"/>
    <property type="match status" value="1"/>
</dbReference>
<feature type="transmembrane region" description="Helical" evidence="1">
    <location>
        <begin position="43"/>
        <end position="61"/>
    </location>
</feature>
<keyword evidence="1" id="KW-0812">Transmembrane</keyword>
<reference evidence="2 3" key="1">
    <citation type="submission" date="2020-08" db="EMBL/GenBank/DDBJ databases">
        <title>A Genomic Blueprint of the Chicken Gut Microbiome.</title>
        <authorList>
            <person name="Gilroy R."/>
            <person name="Ravi A."/>
            <person name="Getino M."/>
            <person name="Pursley I."/>
            <person name="Horton D.L."/>
            <person name="Alikhan N.-F."/>
            <person name="Baker D."/>
            <person name="Gharbi K."/>
            <person name="Hall N."/>
            <person name="Watson M."/>
            <person name="Adriaenssens E.M."/>
            <person name="Foster-Nyarko E."/>
            <person name="Jarju S."/>
            <person name="Secka A."/>
            <person name="Antonio M."/>
            <person name="Oren A."/>
            <person name="Chaudhuri R."/>
            <person name="La Ragione R.M."/>
            <person name="Hildebrand F."/>
            <person name="Pallen M.J."/>
        </authorList>
    </citation>
    <scope>NUCLEOTIDE SEQUENCE [LARGE SCALE GENOMIC DNA]</scope>
    <source>
        <strain evidence="2 3">Sa3CVN1</strain>
    </source>
</reference>
<protein>
    <submittedName>
        <fullName evidence="2">ABC-2 transporter permease</fullName>
    </submittedName>
</protein>
<proteinExistence type="predicted"/>
<keyword evidence="3" id="KW-1185">Reference proteome</keyword>
<gene>
    <name evidence="2" type="ORF">H9661_07945</name>
</gene>
<organism evidence="2 3">
    <name type="scientific">Clostridium cibarium</name>
    <dbReference type="NCBI Taxonomy" id="2762247"/>
    <lineage>
        <taxon>Bacteria</taxon>
        <taxon>Bacillati</taxon>
        <taxon>Bacillota</taxon>
        <taxon>Clostridia</taxon>
        <taxon>Eubacteriales</taxon>
        <taxon>Clostridiaceae</taxon>
        <taxon>Clostridium</taxon>
    </lineage>
</organism>
<name>A0ABR8PSY1_9CLOT</name>
<dbReference type="RefSeq" id="WP_143316109.1">
    <property type="nucleotide sequence ID" value="NZ_JACSRA010000010.1"/>
</dbReference>
<keyword evidence="1" id="KW-1133">Transmembrane helix</keyword>
<dbReference type="PANTHER" id="PTHR41309">
    <property type="entry name" value="MEMBRANE PROTEIN-RELATED"/>
    <property type="match status" value="1"/>
</dbReference>
<feature type="transmembrane region" description="Helical" evidence="1">
    <location>
        <begin position="149"/>
        <end position="169"/>
    </location>
</feature>
<feature type="transmembrane region" description="Helical" evidence="1">
    <location>
        <begin position="116"/>
        <end position="137"/>
    </location>
</feature>
<accession>A0ABR8PSY1</accession>
<feature type="transmembrane region" description="Helical" evidence="1">
    <location>
        <begin position="12"/>
        <end position="31"/>
    </location>
</feature>
<evidence type="ECO:0000256" key="1">
    <source>
        <dbReference type="SAM" id="Phobius"/>
    </source>
</evidence>
<dbReference type="EMBL" id="JACSRA010000010">
    <property type="protein sequence ID" value="MBD7911283.1"/>
    <property type="molecule type" value="Genomic_DNA"/>
</dbReference>
<dbReference type="InterPro" id="IPR025699">
    <property type="entry name" value="ABC2_memb-like"/>
</dbReference>
<evidence type="ECO:0000313" key="2">
    <source>
        <dbReference type="EMBL" id="MBD7911283.1"/>
    </source>
</evidence>
<dbReference type="PANTHER" id="PTHR41309:SF2">
    <property type="entry name" value="MEMBRANE PROTEIN"/>
    <property type="match status" value="1"/>
</dbReference>
<comment type="caution">
    <text evidence="2">The sequence shown here is derived from an EMBL/GenBank/DDBJ whole genome shotgun (WGS) entry which is preliminary data.</text>
</comment>
<keyword evidence="1" id="KW-0472">Membrane</keyword>
<dbReference type="Proteomes" id="UP000627781">
    <property type="component" value="Unassembled WGS sequence"/>
</dbReference>
<feature type="transmembrane region" description="Helical" evidence="1">
    <location>
        <begin position="87"/>
        <end position="110"/>
    </location>
</feature>